<evidence type="ECO:0000313" key="2">
    <source>
        <dbReference type="Proteomes" id="UP000184485"/>
    </source>
</evidence>
<sequence>MLAQIPLTLTRVGAKSSRSRIRRPYPSEPTYSGWRHADDRTRLGQVTESTLVDQLIDVCALTSIMSSTGNPSLPSVAPDAMAMMTHPTPDLALDEAGFIAHCVAFARRIAGSSYPLDEEEYRVLIGAELCRGYVQGGFGRQGAAMALAGDRRVRLSTIRAPTLVIHGTEDALIPLACGCDTTASIPGAEWLPIPGMGHDPPPSLYRTVGDAIGQTARRSAMTVS</sequence>
<proteinExistence type="predicted"/>
<dbReference type="EMBL" id="FQUP01000006">
    <property type="protein sequence ID" value="SHG62026.1"/>
    <property type="molecule type" value="Genomic_DNA"/>
</dbReference>
<keyword evidence="2" id="KW-1185">Reference proteome</keyword>
<dbReference type="Proteomes" id="UP000184485">
    <property type="component" value="Unassembled WGS sequence"/>
</dbReference>
<dbReference type="InterPro" id="IPR029058">
    <property type="entry name" value="AB_hydrolase_fold"/>
</dbReference>
<gene>
    <name evidence="1" type="ORF">SAMN02745157_4541</name>
</gene>
<dbReference type="AlphaFoldDB" id="A0A1M5LAK8"/>
<dbReference type="STRING" id="1122133.SAMN02745157_4541"/>
<dbReference type="Gene3D" id="3.40.50.1820">
    <property type="entry name" value="alpha/beta hydrolase"/>
    <property type="match status" value="1"/>
</dbReference>
<dbReference type="SUPFAM" id="SSF53474">
    <property type="entry name" value="alpha/beta-Hydrolases"/>
    <property type="match status" value="1"/>
</dbReference>
<evidence type="ECO:0008006" key="3">
    <source>
        <dbReference type="Google" id="ProtNLM"/>
    </source>
</evidence>
<organism evidence="1 2">
    <name type="scientific">Kaistia soli DSM 19436</name>
    <dbReference type="NCBI Taxonomy" id="1122133"/>
    <lineage>
        <taxon>Bacteria</taxon>
        <taxon>Pseudomonadati</taxon>
        <taxon>Pseudomonadota</taxon>
        <taxon>Alphaproteobacteria</taxon>
        <taxon>Hyphomicrobiales</taxon>
        <taxon>Kaistiaceae</taxon>
        <taxon>Kaistia</taxon>
    </lineage>
</organism>
<accession>A0A1M5LAK8</accession>
<name>A0A1M5LAK8_9HYPH</name>
<protein>
    <recommendedName>
        <fullName evidence="3">TAP-like protein</fullName>
    </recommendedName>
</protein>
<evidence type="ECO:0000313" key="1">
    <source>
        <dbReference type="EMBL" id="SHG62026.1"/>
    </source>
</evidence>
<reference evidence="1 2" key="1">
    <citation type="submission" date="2016-11" db="EMBL/GenBank/DDBJ databases">
        <authorList>
            <person name="Jaros S."/>
            <person name="Januszkiewicz K."/>
            <person name="Wedrychowicz H."/>
        </authorList>
    </citation>
    <scope>NUCLEOTIDE SEQUENCE [LARGE SCALE GENOMIC DNA]</scope>
    <source>
        <strain evidence="1 2">DSM 19436</strain>
    </source>
</reference>